<evidence type="ECO:0000256" key="1">
    <source>
        <dbReference type="SAM" id="MobiDB-lite"/>
    </source>
</evidence>
<dbReference type="EMBL" id="LT960613">
    <property type="protein sequence ID" value="SON53470.1"/>
    <property type="molecule type" value="Genomic_DNA"/>
</dbReference>
<evidence type="ECO:0000313" key="4">
    <source>
        <dbReference type="EMBL" id="SON53470.1"/>
    </source>
</evidence>
<keyword evidence="4" id="KW-0614">Plasmid</keyword>
<keyword evidence="2" id="KW-1133">Transmembrane helix</keyword>
<feature type="domain" description="TraG N-terminal Proteobacteria" evidence="3">
    <location>
        <begin position="5"/>
        <end position="455"/>
    </location>
</feature>
<feature type="region of interest" description="Disordered" evidence="1">
    <location>
        <begin position="495"/>
        <end position="529"/>
    </location>
</feature>
<feature type="compositionally biased region" description="Polar residues" evidence="1">
    <location>
        <begin position="495"/>
        <end position="513"/>
    </location>
</feature>
<feature type="transmembrane region" description="Helical" evidence="2">
    <location>
        <begin position="416"/>
        <end position="435"/>
    </location>
</feature>
<feature type="region of interest" description="Disordered" evidence="1">
    <location>
        <begin position="920"/>
        <end position="943"/>
    </location>
</feature>
<feature type="transmembrane region" description="Helical" evidence="2">
    <location>
        <begin position="96"/>
        <end position="116"/>
    </location>
</feature>
<evidence type="ECO:0000259" key="3">
    <source>
        <dbReference type="Pfam" id="PF07916"/>
    </source>
</evidence>
<keyword evidence="5" id="KW-1185">Reference proteome</keyword>
<dbReference type="AlphaFoldDB" id="A0A2N8ZNH6"/>
<reference evidence="4 5" key="1">
    <citation type="submission" date="2017-10" db="EMBL/GenBank/DDBJ databases">
        <authorList>
            <person name="Banno H."/>
            <person name="Chua N.-H."/>
        </authorList>
    </citation>
    <scope>NUCLEOTIDE SEQUENCE [LARGE SCALE GENOMIC DNA]</scope>
    <source>
        <strain evidence="4">Vibrio tapetis CECT4600</strain>
        <plasmid evidence="5">Plasmid p</plasmid>
    </source>
</reference>
<dbReference type="RefSeq" id="WP_012397008.1">
    <property type="nucleotide sequence ID" value="NZ_LT960613.1"/>
</dbReference>
<dbReference type="NCBIfam" id="NF010295">
    <property type="entry name" value="PRK13735.1"/>
    <property type="match status" value="1"/>
</dbReference>
<feature type="region of interest" description="Disordered" evidence="1">
    <location>
        <begin position="669"/>
        <end position="691"/>
    </location>
</feature>
<feature type="compositionally biased region" description="Polar residues" evidence="1">
    <location>
        <begin position="520"/>
        <end position="529"/>
    </location>
</feature>
<protein>
    <submittedName>
        <fullName evidence="4">Mating pair stabilization protein TraG</fullName>
    </submittedName>
</protein>
<dbReference type="Proteomes" id="UP000235828">
    <property type="component" value="Plasmid P"/>
</dbReference>
<feature type="transmembrane region" description="Helical" evidence="2">
    <location>
        <begin position="365"/>
        <end position="387"/>
    </location>
</feature>
<organism evidence="4 5">
    <name type="scientific">Vibrio tapetis subsp. tapetis</name>
    <dbReference type="NCBI Taxonomy" id="1671868"/>
    <lineage>
        <taxon>Bacteria</taxon>
        <taxon>Pseudomonadati</taxon>
        <taxon>Pseudomonadota</taxon>
        <taxon>Gammaproteobacteria</taxon>
        <taxon>Vibrionales</taxon>
        <taxon>Vibrionaceae</taxon>
        <taxon>Vibrio</taxon>
    </lineage>
</organism>
<evidence type="ECO:0000313" key="5">
    <source>
        <dbReference type="Proteomes" id="UP000235828"/>
    </source>
</evidence>
<feature type="transmembrane region" description="Helical" evidence="2">
    <location>
        <begin position="333"/>
        <end position="359"/>
    </location>
</feature>
<proteinExistence type="predicted"/>
<accession>A0A2N8ZNH6</accession>
<feature type="transmembrane region" description="Helical" evidence="2">
    <location>
        <begin position="34"/>
        <end position="52"/>
    </location>
</feature>
<dbReference type="KEGG" id="vta:P0026"/>
<evidence type="ECO:0000256" key="2">
    <source>
        <dbReference type="SAM" id="Phobius"/>
    </source>
</evidence>
<feature type="transmembrane region" description="Helical" evidence="2">
    <location>
        <begin position="59"/>
        <end position="76"/>
    </location>
</feature>
<geneLocation type="plasmid" evidence="5">
    <name>p</name>
</geneLocation>
<gene>
    <name evidence="4" type="primary">traG</name>
    <name evidence="4" type="ORF">VTAP4600_P0026</name>
</gene>
<dbReference type="InterPro" id="IPR012931">
    <property type="entry name" value="TraG_N_Proteobacteria"/>
</dbReference>
<sequence>MRTLEYYTYTGSEVVAKALNALATFFTTATFGSFLQICLGLGLISSLFMFMLSRNPKDLIKWGAVFFLVPLLLINMKARVLVIDKTEPGKFFTVDNVPYLVALPTYFFSTVMVGMAEGVEAIFTTSDDERYGRTGMMFGSELYQLSRQSSVQEVALKKIWNDYFDNCMIGDVQINNKYSWDTLFSSPDIFAMLDTVRQSPLRAVFLDEGAGKMSFKTCAQVYPIVKKRFTDAAGDNLTALAHHLLGKNAAKYKPQIALSLKRSYDKYVNISASASNNIKQNMVMNEIRYNLDRLDPTQSALNYAYTQNKLQTTSMWASLGLMAREYLPMLHTLIFMLFACLGFFIAGAAVIPGLTALVLKNYVSTFAYLSTWPTLFAIINALQLWGLESLSTDVSGRFGGLVLSNANAMDELHSRFAWMTGILMISVPAIAGGLLKGGQAVMSSMNYQLAGMINSTNARASAAAASGNLDFGNMQMDNHSMNNTNANKFDDNTLTNTGHTYTQKGDGSVSTQHADGRMTYDSSQTTSRGNISANTQAMVQETVQNARSSTQQSLDQTTTQLGQTLNAGMALNERWNDSVSKNLSYGEGGSTGVNSQVSEGVNNMQSAIDNVSQNTGWSKDQSQSYLQSVHGGADAGFGLGGKSGAGGPSPFSFGVSGGVKFSDEERTAYSNMSAEQQQQLEQATQQYSEGATTVANAASQIDHKDTRSDVEQYAHDFALNMQNTQSLTTSAMNSQSQLEALSETQTRLDSGSSSFSANSIQGFQNYLEATAPNQEDVKRLMTAFQPEDIAEAKEKWQNYTRTEAFASIAGFEGDNSAKIKRMESDYQAGATQEGEKPALSRGQRGLMDKEGERVQSAFEATTEAVLSAKQTGALYNDEYFEGTKESVYNQQARAQQDIAPPESMIDIRIKPQVEAELNPERTEYVSSDQAYPAAPAYTKNPTQ</sequence>
<name>A0A2N8ZNH6_9VIBR</name>
<keyword evidence="2" id="KW-0472">Membrane</keyword>
<dbReference type="OrthoDB" id="5555296at2"/>
<dbReference type="Pfam" id="PF07916">
    <property type="entry name" value="TraG_N"/>
    <property type="match status" value="1"/>
</dbReference>
<keyword evidence="2" id="KW-0812">Transmembrane</keyword>
<feature type="compositionally biased region" description="Low complexity" evidence="1">
    <location>
        <begin position="674"/>
        <end position="686"/>
    </location>
</feature>